<evidence type="ECO:0008006" key="4">
    <source>
        <dbReference type="Google" id="ProtNLM"/>
    </source>
</evidence>
<sequence>MAVKNEEEELEKLLSVEKPPKKNGEKSRRNAPEFTGTKKKLSEIFAFMYSQEDKPSGRIRRIRWKYRVVLGALGWYIAERDAVAHREAITPAGNRGTTRKLRFSILVTKCLIPRLEGNQKDLSEKGCPW</sequence>
<name>A0ABN7BC46_9HEMI</name>
<gene>
    <name evidence="2" type="ORF">NTJ_14069</name>
</gene>
<accession>A0ABN7BC46</accession>
<evidence type="ECO:0000313" key="2">
    <source>
        <dbReference type="EMBL" id="BET01253.1"/>
    </source>
</evidence>
<dbReference type="Proteomes" id="UP001307889">
    <property type="component" value="Chromosome 12"/>
</dbReference>
<evidence type="ECO:0000313" key="3">
    <source>
        <dbReference type="Proteomes" id="UP001307889"/>
    </source>
</evidence>
<organism evidence="2 3">
    <name type="scientific">Nesidiocoris tenuis</name>
    <dbReference type="NCBI Taxonomy" id="355587"/>
    <lineage>
        <taxon>Eukaryota</taxon>
        <taxon>Metazoa</taxon>
        <taxon>Ecdysozoa</taxon>
        <taxon>Arthropoda</taxon>
        <taxon>Hexapoda</taxon>
        <taxon>Insecta</taxon>
        <taxon>Pterygota</taxon>
        <taxon>Neoptera</taxon>
        <taxon>Paraneoptera</taxon>
        <taxon>Hemiptera</taxon>
        <taxon>Heteroptera</taxon>
        <taxon>Panheteroptera</taxon>
        <taxon>Cimicomorpha</taxon>
        <taxon>Miridae</taxon>
        <taxon>Dicyphina</taxon>
        <taxon>Nesidiocoris</taxon>
    </lineage>
</organism>
<reference evidence="2 3" key="1">
    <citation type="submission" date="2023-09" db="EMBL/GenBank/DDBJ databases">
        <title>Nesidiocoris tenuis whole genome shotgun sequence.</title>
        <authorList>
            <person name="Shibata T."/>
            <person name="Shimoda M."/>
            <person name="Kobayashi T."/>
            <person name="Uehara T."/>
        </authorList>
    </citation>
    <scope>NUCLEOTIDE SEQUENCE [LARGE SCALE GENOMIC DNA]</scope>
    <source>
        <strain evidence="2 3">Japan</strain>
    </source>
</reference>
<keyword evidence="3" id="KW-1185">Reference proteome</keyword>
<dbReference type="EMBL" id="AP028920">
    <property type="protein sequence ID" value="BET01253.1"/>
    <property type="molecule type" value="Genomic_DNA"/>
</dbReference>
<protein>
    <recommendedName>
        <fullName evidence="4">PiggyBac transposable element-derived protein domain-containing protein</fullName>
    </recommendedName>
</protein>
<proteinExistence type="predicted"/>
<feature type="compositionally biased region" description="Basic and acidic residues" evidence="1">
    <location>
        <begin position="11"/>
        <end position="31"/>
    </location>
</feature>
<feature type="region of interest" description="Disordered" evidence="1">
    <location>
        <begin position="1"/>
        <end position="35"/>
    </location>
</feature>
<feature type="compositionally biased region" description="Acidic residues" evidence="1">
    <location>
        <begin position="1"/>
        <end position="10"/>
    </location>
</feature>
<evidence type="ECO:0000256" key="1">
    <source>
        <dbReference type="SAM" id="MobiDB-lite"/>
    </source>
</evidence>